<dbReference type="InterPro" id="IPR043519">
    <property type="entry name" value="NT_sf"/>
</dbReference>
<reference evidence="3 4" key="1">
    <citation type="submission" date="2018-10" db="EMBL/GenBank/DDBJ databases">
        <title>Falsibacillus sp. genome draft.</title>
        <authorList>
            <person name="Shi S."/>
        </authorList>
    </citation>
    <scope>NUCLEOTIDE SEQUENCE [LARGE SCALE GENOMIC DNA]</scope>
    <source>
        <strain evidence="3 4">GY 10110</strain>
    </source>
</reference>
<name>A0A3L7JS70_9BACI</name>
<dbReference type="Proteomes" id="UP000276770">
    <property type="component" value="Unassembled WGS sequence"/>
</dbReference>
<evidence type="ECO:0000256" key="1">
    <source>
        <dbReference type="ARBA" id="ARBA00022679"/>
    </source>
</evidence>
<dbReference type="EMBL" id="RCVZ01000015">
    <property type="protein sequence ID" value="RLQ93320.1"/>
    <property type="molecule type" value="Genomic_DNA"/>
</dbReference>
<protein>
    <submittedName>
        <fullName evidence="3">DUF4111 domain-containing protein</fullName>
    </submittedName>
</protein>
<evidence type="ECO:0000259" key="2">
    <source>
        <dbReference type="Pfam" id="PF13427"/>
    </source>
</evidence>
<organism evidence="3 4">
    <name type="scientific">Falsibacillus albus</name>
    <dbReference type="NCBI Taxonomy" id="2478915"/>
    <lineage>
        <taxon>Bacteria</taxon>
        <taxon>Bacillati</taxon>
        <taxon>Bacillota</taxon>
        <taxon>Bacilli</taxon>
        <taxon>Bacillales</taxon>
        <taxon>Bacillaceae</taxon>
        <taxon>Falsibacillus</taxon>
    </lineage>
</organism>
<evidence type="ECO:0000313" key="3">
    <source>
        <dbReference type="EMBL" id="RLQ93320.1"/>
    </source>
</evidence>
<dbReference type="InterPro" id="IPR025184">
    <property type="entry name" value="AadA_C"/>
</dbReference>
<comment type="caution">
    <text evidence="3">The sequence shown here is derived from an EMBL/GenBank/DDBJ whole genome shotgun (WGS) entry which is preliminary data.</text>
</comment>
<keyword evidence="4" id="KW-1185">Reference proteome</keyword>
<dbReference type="GO" id="GO:0016740">
    <property type="term" value="F:transferase activity"/>
    <property type="evidence" value="ECO:0007669"/>
    <property type="project" value="UniProtKB-KW"/>
</dbReference>
<dbReference type="SUPFAM" id="SSF81301">
    <property type="entry name" value="Nucleotidyltransferase"/>
    <property type="match status" value="1"/>
</dbReference>
<keyword evidence="1" id="KW-0808">Transferase</keyword>
<evidence type="ECO:0000313" key="4">
    <source>
        <dbReference type="Proteomes" id="UP000276770"/>
    </source>
</evidence>
<dbReference type="AlphaFoldDB" id="A0A3L7JS70"/>
<proteinExistence type="predicted"/>
<gene>
    <name evidence="3" type="ORF">D9X91_17815</name>
</gene>
<feature type="domain" description="Adenylyltransferase AadA C-terminal" evidence="2">
    <location>
        <begin position="169"/>
        <end position="260"/>
    </location>
</feature>
<sequence length="280" mass="32388">MESGDVMQVIPSPIREVLDDYIELIGASLPTRLEGLYVHGSIALGAYVEGKSDIDFIAVTSEPITEKDLPLLSGLHLRIKKMFPSFELDGGYVTWDDLAEDDIYQKSFVYYNDGEMKKGTVINPVTTWFLQKKAVNIIGPGIQELEIGLDDRLLIRYTFENINTYWADRIQFLESQVDRLDQWTTEQIDSELEWSILGMLRQYYTLKEKDIISKVEAGEYALRHLPALWHPIIQEAINIRSGNKEELFGTHDERIQTALKFLRYLHSHFNQLMEVEGRRK</sequence>
<dbReference type="Pfam" id="PF13427">
    <property type="entry name" value="AadA_C"/>
    <property type="match status" value="1"/>
</dbReference>
<accession>A0A3L7JS70</accession>